<proteinExistence type="inferred from homology"/>
<dbReference type="InterPro" id="IPR001670">
    <property type="entry name" value="ADH_Fe/GldA"/>
</dbReference>
<evidence type="ECO:0000256" key="1">
    <source>
        <dbReference type="ARBA" id="ARBA00001962"/>
    </source>
</evidence>
<evidence type="ECO:0000313" key="7">
    <source>
        <dbReference type="EMBL" id="QEG20474.1"/>
    </source>
</evidence>
<keyword evidence="8" id="KW-1185">Reference proteome</keyword>
<dbReference type="InterPro" id="IPR039697">
    <property type="entry name" value="Alcohol_dehydrogenase_Fe"/>
</dbReference>
<dbReference type="GO" id="GO:0047516">
    <property type="term" value="F:1,3-propanediol dehydrogenase activity"/>
    <property type="evidence" value="ECO:0007669"/>
    <property type="project" value="UniProtKB-EC"/>
</dbReference>
<evidence type="ECO:0000259" key="6">
    <source>
        <dbReference type="Pfam" id="PF25137"/>
    </source>
</evidence>
<reference evidence="7 8" key="1">
    <citation type="submission" date="2019-08" db="EMBL/GenBank/DDBJ databases">
        <title>Deep-cultivation of Planctomycetes and their phenomic and genomic characterization uncovers novel biology.</title>
        <authorList>
            <person name="Wiegand S."/>
            <person name="Jogler M."/>
            <person name="Boedeker C."/>
            <person name="Pinto D."/>
            <person name="Vollmers J."/>
            <person name="Rivas-Marin E."/>
            <person name="Kohn T."/>
            <person name="Peeters S.H."/>
            <person name="Heuer A."/>
            <person name="Rast P."/>
            <person name="Oberbeckmann S."/>
            <person name="Bunk B."/>
            <person name="Jeske O."/>
            <person name="Meyerdierks A."/>
            <person name="Storesund J.E."/>
            <person name="Kallscheuer N."/>
            <person name="Luecker S."/>
            <person name="Lage O.M."/>
            <person name="Pohl T."/>
            <person name="Merkel B.J."/>
            <person name="Hornburger P."/>
            <person name="Mueller R.-W."/>
            <person name="Bruemmer F."/>
            <person name="Labrenz M."/>
            <person name="Spormann A.M."/>
            <person name="Op den Camp H."/>
            <person name="Overmann J."/>
            <person name="Amann R."/>
            <person name="Jetten M.S.M."/>
            <person name="Mascher T."/>
            <person name="Medema M.H."/>
            <person name="Devos D.P."/>
            <person name="Kaster A.-K."/>
            <person name="Ovreas L."/>
            <person name="Rohde M."/>
            <person name="Galperin M.Y."/>
            <person name="Jogler C."/>
        </authorList>
    </citation>
    <scope>NUCLEOTIDE SEQUENCE [LARGE SCALE GENOMIC DNA]</scope>
    <source>
        <strain evidence="7 8">FC18</strain>
    </source>
</reference>
<dbReference type="SUPFAM" id="SSF56796">
    <property type="entry name" value="Dehydroquinate synthase-like"/>
    <property type="match status" value="1"/>
</dbReference>
<dbReference type="GO" id="GO:0046872">
    <property type="term" value="F:metal ion binding"/>
    <property type="evidence" value="ECO:0007669"/>
    <property type="project" value="InterPro"/>
</dbReference>
<dbReference type="GO" id="GO:0004022">
    <property type="term" value="F:alcohol dehydrogenase (NAD+) activity"/>
    <property type="evidence" value="ECO:0007669"/>
    <property type="project" value="TreeGrafter"/>
</dbReference>
<dbReference type="Pfam" id="PF00465">
    <property type="entry name" value="Fe-ADH"/>
    <property type="match status" value="1"/>
</dbReference>
<keyword evidence="3 7" id="KW-0560">Oxidoreductase</keyword>
<feature type="domain" description="Alcohol dehydrogenase iron-type/glycerol dehydrogenase GldA" evidence="5">
    <location>
        <begin position="10"/>
        <end position="177"/>
    </location>
</feature>
<dbReference type="AlphaFoldDB" id="A0A5B9P2U3"/>
<evidence type="ECO:0000256" key="2">
    <source>
        <dbReference type="ARBA" id="ARBA00007358"/>
    </source>
</evidence>
<evidence type="ECO:0000256" key="4">
    <source>
        <dbReference type="ARBA" id="ARBA00023027"/>
    </source>
</evidence>
<protein>
    <submittedName>
        <fullName evidence="7">1,3-propanediol dehydrogenase</fullName>
        <ecNumber evidence="7">1.1.1.202</ecNumber>
    </submittedName>
</protein>
<gene>
    <name evidence="7" type="primary">dhaT</name>
    <name evidence="7" type="ORF">MFFC18_03220</name>
</gene>
<keyword evidence="4" id="KW-0520">NAD</keyword>
<dbReference type="InterPro" id="IPR056798">
    <property type="entry name" value="ADH_Fe_C"/>
</dbReference>
<dbReference type="KEGG" id="mff:MFFC18_03220"/>
<dbReference type="Pfam" id="PF25137">
    <property type="entry name" value="ADH_Fe_C"/>
    <property type="match status" value="1"/>
</dbReference>
<evidence type="ECO:0000313" key="8">
    <source>
        <dbReference type="Proteomes" id="UP000322214"/>
    </source>
</evidence>
<name>A0A5B9P2U3_9BACT</name>
<evidence type="ECO:0000256" key="3">
    <source>
        <dbReference type="ARBA" id="ARBA00023002"/>
    </source>
</evidence>
<dbReference type="EC" id="1.1.1.202" evidence="7"/>
<dbReference type="Proteomes" id="UP000322214">
    <property type="component" value="Chromosome"/>
</dbReference>
<comment type="cofactor">
    <cofactor evidence="1">
        <name>Fe cation</name>
        <dbReference type="ChEBI" id="CHEBI:24875"/>
    </cofactor>
</comment>
<comment type="similarity">
    <text evidence="2">Belongs to the iron-containing alcohol dehydrogenase family.</text>
</comment>
<dbReference type="STRING" id="980251.GCA_001642875_02494"/>
<accession>A0A5B9P2U3</accession>
<dbReference type="Gene3D" id="3.40.50.1970">
    <property type="match status" value="1"/>
</dbReference>
<organism evidence="7 8">
    <name type="scientific">Mariniblastus fucicola</name>
    <dbReference type="NCBI Taxonomy" id="980251"/>
    <lineage>
        <taxon>Bacteria</taxon>
        <taxon>Pseudomonadati</taxon>
        <taxon>Planctomycetota</taxon>
        <taxon>Planctomycetia</taxon>
        <taxon>Pirellulales</taxon>
        <taxon>Pirellulaceae</taxon>
        <taxon>Mariniblastus</taxon>
    </lineage>
</organism>
<dbReference type="PROSITE" id="PS00913">
    <property type="entry name" value="ADH_IRON_1"/>
    <property type="match status" value="1"/>
</dbReference>
<evidence type="ECO:0000259" key="5">
    <source>
        <dbReference type="Pfam" id="PF00465"/>
    </source>
</evidence>
<dbReference type="PANTHER" id="PTHR11496:SF102">
    <property type="entry name" value="ALCOHOL DEHYDROGENASE 4"/>
    <property type="match status" value="1"/>
</dbReference>
<dbReference type="EMBL" id="CP042912">
    <property type="protein sequence ID" value="QEG20474.1"/>
    <property type="molecule type" value="Genomic_DNA"/>
</dbReference>
<dbReference type="InterPro" id="IPR018211">
    <property type="entry name" value="ADH_Fe_CS"/>
</dbReference>
<dbReference type="CDD" id="cd08551">
    <property type="entry name" value="Fe-ADH"/>
    <property type="match status" value="1"/>
</dbReference>
<sequence>MQPFDFELKTRMVSGSDSILRVGELAAELGTKKAMVVTDKGIVAAGHVAIALESLQKQNIETVVFDGAHENPTTKDVDAGMEIARSFEPDLLIGLGGGSSMDCAKGVNFVYSCGGQMQDYWGVGKATKPMLPMIAIPTTAGTGSEMQSFALISDAETHVKMACGDKKASCRIAILDPKLTVTQPEAVTALTGIDAISHAVETWVTKKRNPVSLLYSREAWKLLATNFSTVLQQPDNVEARAAMQLGAAWAGLAIENSMLGASHALANPLTATYDTAHGQAVGLMLPHVVRFNGEQFDPWYRELLLSTAGVDGMPDPASGARGLADFLTSLVETAKLATQLSGCGVEKEKLPQLAEGAAKQWTGTFNPRDVDQESLLSVYESAW</sequence>
<dbReference type="PANTHER" id="PTHR11496">
    <property type="entry name" value="ALCOHOL DEHYDROGENASE"/>
    <property type="match status" value="1"/>
</dbReference>
<feature type="domain" description="Fe-containing alcohol dehydrogenase-like C-terminal" evidence="6">
    <location>
        <begin position="188"/>
        <end position="383"/>
    </location>
</feature>
<dbReference type="OrthoDB" id="9804734at2"/>
<dbReference type="FunFam" id="3.40.50.1970:FF:000003">
    <property type="entry name" value="Alcohol dehydrogenase, iron-containing"/>
    <property type="match status" value="1"/>
</dbReference>
<dbReference type="Gene3D" id="1.20.1090.10">
    <property type="entry name" value="Dehydroquinate synthase-like - alpha domain"/>
    <property type="match status" value="1"/>
</dbReference>